<evidence type="ECO:0000313" key="3">
    <source>
        <dbReference type="EMBL" id="TDQ60459.1"/>
    </source>
</evidence>
<feature type="transmembrane region" description="Helical" evidence="2">
    <location>
        <begin position="205"/>
        <end position="231"/>
    </location>
</feature>
<dbReference type="AlphaFoldDB" id="A0A4R6VDC6"/>
<comment type="caution">
    <text evidence="3">The sequence shown here is derived from an EMBL/GenBank/DDBJ whole genome shotgun (WGS) entry which is preliminary data.</text>
</comment>
<keyword evidence="4" id="KW-1185">Reference proteome</keyword>
<keyword evidence="2" id="KW-0812">Transmembrane</keyword>
<feature type="transmembrane region" description="Helical" evidence="2">
    <location>
        <begin position="9"/>
        <end position="26"/>
    </location>
</feature>
<evidence type="ECO:0000256" key="2">
    <source>
        <dbReference type="SAM" id="Phobius"/>
    </source>
</evidence>
<name>A0A4R6VDC6_9HYPH</name>
<evidence type="ECO:0000256" key="1">
    <source>
        <dbReference type="SAM" id="MobiDB-lite"/>
    </source>
</evidence>
<keyword evidence="2" id="KW-1133">Transmembrane helix</keyword>
<dbReference type="Proteomes" id="UP000295391">
    <property type="component" value="Unassembled WGS sequence"/>
</dbReference>
<dbReference type="EMBL" id="SNYR01000004">
    <property type="protein sequence ID" value="TDQ60459.1"/>
    <property type="molecule type" value="Genomic_DNA"/>
</dbReference>
<dbReference type="RefSeq" id="WP_133573950.1">
    <property type="nucleotide sequence ID" value="NZ_SNYR01000004.1"/>
</dbReference>
<evidence type="ECO:0000313" key="4">
    <source>
        <dbReference type="Proteomes" id="UP000295391"/>
    </source>
</evidence>
<organism evidence="3 4">
    <name type="scientific">Maritalea mobilis</name>
    <dbReference type="NCBI Taxonomy" id="483324"/>
    <lineage>
        <taxon>Bacteria</taxon>
        <taxon>Pseudomonadati</taxon>
        <taxon>Pseudomonadota</taxon>
        <taxon>Alphaproteobacteria</taxon>
        <taxon>Hyphomicrobiales</taxon>
        <taxon>Devosiaceae</taxon>
        <taxon>Maritalea</taxon>
    </lineage>
</organism>
<accession>A0A4R6VDC6</accession>
<gene>
    <name evidence="3" type="ORF">ATL17_3348</name>
</gene>
<protein>
    <submittedName>
        <fullName evidence="3">Uncharacterized protein</fullName>
    </submittedName>
</protein>
<reference evidence="3 4" key="1">
    <citation type="submission" date="2019-03" db="EMBL/GenBank/DDBJ databases">
        <title>Genomic Encyclopedia of Type Strains, Phase III (KMG-III): the genomes of soil and plant-associated and newly described type strains.</title>
        <authorList>
            <person name="Whitman W."/>
        </authorList>
    </citation>
    <scope>NUCLEOTIDE SEQUENCE [LARGE SCALE GENOMIC DNA]</scope>
    <source>
        <strain evidence="3 4">CGMCC 1.7002</strain>
    </source>
</reference>
<feature type="compositionally biased region" description="Basic and acidic residues" evidence="1">
    <location>
        <begin position="428"/>
        <end position="455"/>
    </location>
</feature>
<feature type="region of interest" description="Disordered" evidence="1">
    <location>
        <begin position="426"/>
        <end position="461"/>
    </location>
</feature>
<proteinExistence type="predicted"/>
<keyword evidence="2" id="KW-0472">Membrane</keyword>
<feature type="transmembrane region" description="Helical" evidence="2">
    <location>
        <begin position="154"/>
        <end position="185"/>
    </location>
</feature>
<dbReference type="OrthoDB" id="9794540at2"/>
<feature type="transmembrane region" description="Helical" evidence="2">
    <location>
        <begin position="38"/>
        <end position="56"/>
    </location>
</feature>
<sequence length="461" mass="51516">MIKTIHTPLIRMSVVFGVLMLLSAWQYEFIITATSANVMLNVTIFATFFFGVALTYRNILRLKNEQLAYLAMREHYEDCMIEKRGNVMDPLWRHYRCKELAAVYHKPEVLGPTYQLITEELMRNKDINLSPATMQTLLDAIDARLADRKSLTQYVAGILVLLGLIGTFLGLMVTLASVGEILAAIDLTGGDPSAAIQNLMTKLQVPLQGMATGFSSSLFGLVTSLVLGLMVRFCSMAFSEFVQDIEGWMSTIVEIDAESKVKAGTPAAQAMIEEKRLSLIMRTARLSAASNTRINEKLSRLTDAIEDLTLDTREQRQALNALIMVQKQTNESHRLLHGAMHKTIDAVHFISANQNMKNELVETANSLSRQLELRDEAVTDQLRNIDLQIASLNRNHEQVLKVEHEIDALDPYALLKDIKASLAEGDMEGVRHHMAEHEAPAAQKSESEQKPEHRKATNAAQ</sequence>